<protein>
    <recommendedName>
        <fullName evidence="5">Myb-like domain-containing protein</fullName>
    </recommendedName>
</protein>
<dbReference type="Gramene" id="PAN25460">
    <property type="protein sequence ID" value="PAN25460"/>
    <property type="gene ID" value="PAHAL_4G249100"/>
</dbReference>
<dbReference type="Proteomes" id="UP000243499">
    <property type="component" value="Chromosome 4"/>
</dbReference>
<organism evidence="6">
    <name type="scientific">Panicum hallii</name>
    <dbReference type="NCBI Taxonomy" id="206008"/>
    <lineage>
        <taxon>Eukaryota</taxon>
        <taxon>Viridiplantae</taxon>
        <taxon>Streptophyta</taxon>
        <taxon>Embryophyta</taxon>
        <taxon>Tracheophyta</taxon>
        <taxon>Spermatophyta</taxon>
        <taxon>Magnoliopsida</taxon>
        <taxon>Liliopsida</taxon>
        <taxon>Poales</taxon>
        <taxon>Poaceae</taxon>
        <taxon>PACMAD clade</taxon>
        <taxon>Panicoideae</taxon>
        <taxon>Panicodae</taxon>
        <taxon>Paniceae</taxon>
        <taxon>Panicinae</taxon>
        <taxon>Panicum</taxon>
        <taxon>Panicum sect. Panicum</taxon>
    </lineage>
</organism>
<feature type="domain" description="Myb-like" evidence="5">
    <location>
        <begin position="79"/>
        <end position="117"/>
    </location>
</feature>
<dbReference type="Gene3D" id="1.10.10.60">
    <property type="entry name" value="Homeodomain-like"/>
    <property type="match status" value="1"/>
</dbReference>
<dbReference type="EMBL" id="CM008049">
    <property type="protein sequence ID" value="PAN25460.2"/>
    <property type="molecule type" value="Genomic_DNA"/>
</dbReference>
<dbReference type="InterPro" id="IPR001005">
    <property type="entry name" value="SANT/Myb"/>
</dbReference>
<dbReference type="InterPro" id="IPR009057">
    <property type="entry name" value="Homeodomain-like_sf"/>
</dbReference>
<dbReference type="PANTHER" id="PTHR43952:SF57">
    <property type="entry name" value="OS02G0706400 PROTEIN"/>
    <property type="match status" value="1"/>
</dbReference>
<evidence type="ECO:0000256" key="4">
    <source>
        <dbReference type="SAM" id="MobiDB-lite"/>
    </source>
</evidence>
<sequence>MQLRLQRCFAPPRTYERHLKELVNEGHQRIIFSLMSGIGSSINTRRVMAWLHRSNNFADGADCAACHQRLSISNKVFEEALAMYDKDTPDRWQKVAQAVGGGKTVDDVKMQYKELTKDVKEMDTAGLQNFQYGSSSNTSMGGSSSNGQLRGRKPVYIPSPLS</sequence>
<accession>A0A2S3HLA5</accession>
<dbReference type="AlphaFoldDB" id="A0A2S3HLA5"/>
<proteinExistence type="predicted"/>
<name>A0A2S3HLA5_9POAL</name>
<reference evidence="6" key="1">
    <citation type="submission" date="2018-04" db="EMBL/GenBank/DDBJ databases">
        <title>WGS assembly of Panicum hallii.</title>
        <authorList>
            <person name="Lovell J."/>
            <person name="Jenkins J."/>
            <person name="Lowry D."/>
            <person name="Mamidi S."/>
            <person name="Sreedasyam A."/>
            <person name="Weng X."/>
            <person name="Barry K."/>
            <person name="Bonette J."/>
            <person name="Campitelli B."/>
            <person name="Daum C."/>
            <person name="Gordon S."/>
            <person name="Gould B."/>
            <person name="Lipzen A."/>
            <person name="Macqueen A."/>
            <person name="Palacio-Mejia J."/>
            <person name="Plott C."/>
            <person name="Shakirov E."/>
            <person name="Shu S."/>
            <person name="Yoshinaga Y."/>
            <person name="Zane M."/>
            <person name="Rokhsar D."/>
            <person name="Grimwood J."/>
            <person name="Schmutz J."/>
            <person name="Juenger T."/>
        </authorList>
    </citation>
    <scope>NUCLEOTIDE SEQUENCE [LARGE SCALE GENOMIC DNA]</scope>
    <source>
        <strain evidence="6">FIL2</strain>
    </source>
</reference>
<keyword evidence="2" id="KW-0804">Transcription</keyword>
<feature type="region of interest" description="Disordered" evidence="4">
    <location>
        <begin position="130"/>
        <end position="162"/>
    </location>
</feature>
<dbReference type="Pfam" id="PF23082">
    <property type="entry name" value="Myb_DNA-binding_2"/>
    <property type="match status" value="1"/>
</dbReference>
<dbReference type="InterPro" id="IPR044636">
    <property type="entry name" value="RADIALIS-like"/>
</dbReference>
<keyword evidence="3" id="KW-0539">Nucleus</keyword>
<dbReference type="SUPFAM" id="SSF46689">
    <property type="entry name" value="Homeodomain-like"/>
    <property type="match status" value="1"/>
</dbReference>
<feature type="compositionally biased region" description="Low complexity" evidence="4">
    <location>
        <begin position="133"/>
        <end position="147"/>
    </location>
</feature>
<evidence type="ECO:0000313" key="6">
    <source>
        <dbReference type="EMBL" id="PAN25460.2"/>
    </source>
</evidence>
<dbReference type="GO" id="GO:0003700">
    <property type="term" value="F:DNA-binding transcription factor activity"/>
    <property type="evidence" value="ECO:0007669"/>
    <property type="project" value="InterPro"/>
</dbReference>
<evidence type="ECO:0000259" key="5">
    <source>
        <dbReference type="Pfam" id="PF23082"/>
    </source>
</evidence>
<evidence type="ECO:0000256" key="3">
    <source>
        <dbReference type="ARBA" id="ARBA00023242"/>
    </source>
</evidence>
<evidence type="ECO:0000256" key="2">
    <source>
        <dbReference type="ARBA" id="ARBA00023163"/>
    </source>
</evidence>
<dbReference type="PANTHER" id="PTHR43952">
    <property type="entry name" value="MYB FAMILY TRANSCRIPTION FACTOR-RELATED"/>
    <property type="match status" value="1"/>
</dbReference>
<gene>
    <name evidence="6" type="ORF">PAHAL_4G249100</name>
</gene>
<keyword evidence="1" id="KW-0805">Transcription regulation</keyword>
<evidence type="ECO:0000256" key="1">
    <source>
        <dbReference type="ARBA" id="ARBA00023015"/>
    </source>
</evidence>